<reference evidence="2" key="1">
    <citation type="journal article" date="2017" name="Nat. Ecol. Evol.">
        <title>Genome expansion and lineage-specific genetic innovations in the forest pathogenic fungi Armillaria.</title>
        <authorList>
            <person name="Sipos G."/>
            <person name="Prasanna A.N."/>
            <person name="Walter M.C."/>
            <person name="O'Connor E."/>
            <person name="Balint B."/>
            <person name="Krizsan K."/>
            <person name="Kiss B."/>
            <person name="Hess J."/>
            <person name="Varga T."/>
            <person name="Slot J."/>
            <person name="Riley R."/>
            <person name="Boka B."/>
            <person name="Rigling D."/>
            <person name="Barry K."/>
            <person name="Lee J."/>
            <person name="Mihaltcheva S."/>
            <person name="LaButti K."/>
            <person name="Lipzen A."/>
            <person name="Waldron R."/>
            <person name="Moloney N.M."/>
            <person name="Sperisen C."/>
            <person name="Kredics L."/>
            <person name="Vagvoelgyi C."/>
            <person name="Patrignani A."/>
            <person name="Fitzpatrick D."/>
            <person name="Nagy I."/>
            <person name="Doyle S."/>
            <person name="Anderson J.B."/>
            <person name="Grigoriev I.V."/>
            <person name="Gueldener U."/>
            <person name="Muensterkoetter M."/>
            <person name="Nagy L.G."/>
        </authorList>
    </citation>
    <scope>NUCLEOTIDE SEQUENCE [LARGE SCALE GENOMIC DNA]</scope>
    <source>
        <strain evidence="2">28-4</strain>
    </source>
</reference>
<protein>
    <submittedName>
        <fullName evidence="1">Uncharacterized protein</fullName>
    </submittedName>
</protein>
<gene>
    <name evidence="1" type="ORF">ARMSODRAFT_961302</name>
</gene>
<evidence type="ECO:0000313" key="1">
    <source>
        <dbReference type="EMBL" id="PBK65310.1"/>
    </source>
</evidence>
<name>A0A2H3B6K3_9AGAR</name>
<evidence type="ECO:0000313" key="2">
    <source>
        <dbReference type="Proteomes" id="UP000218334"/>
    </source>
</evidence>
<sequence>MCLSLKKLCALFIVEKMISLTILTGRAYMGAESRFESLAFQTGRLLVLSGGLLPAYLLGIEARFLMVAGCITAKQAAMGGRSESCVSP</sequence>
<dbReference type="AlphaFoldDB" id="A0A2H3B6K3"/>
<keyword evidence="2" id="KW-1185">Reference proteome</keyword>
<accession>A0A2H3B6K3</accession>
<proteinExistence type="predicted"/>
<dbReference type="Proteomes" id="UP000218334">
    <property type="component" value="Unassembled WGS sequence"/>
</dbReference>
<dbReference type="EMBL" id="KZ293446">
    <property type="protein sequence ID" value="PBK65310.1"/>
    <property type="molecule type" value="Genomic_DNA"/>
</dbReference>
<organism evidence="1 2">
    <name type="scientific">Armillaria solidipes</name>
    <dbReference type="NCBI Taxonomy" id="1076256"/>
    <lineage>
        <taxon>Eukaryota</taxon>
        <taxon>Fungi</taxon>
        <taxon>Dikarya</taxon>
        <taxon>Basidiomycota</taxon>
        <taxon>Agaricomycotina</taxon>
        <taxon>Agaricomycetes</taxon>
        <taxon>Agaricomycetidae</taxon>
        <taxon>Agaricales</taxon>
        <taxon>Marasmiineae</taxon>
        <taxon>Physalacriaceae</taxon>
        <taxon>Armillaria</taxon>
    </lineage>
</organism>